<feature type="compositionally biased region" description="Basic and acidic residues" evidence="1">
    <location>
        <begin position="181"/>
        <end position="197"/>
    </location>
</feature>
<gene>
    <name evidence="2" type="ORF">PXEA_LOCUS1029</name>
</gene>
<feature type="region of interest" description="Disordered" evidence="1">
    <location>
        <begin position="90"/>
        <end position="110"/>
    </location>
</feature>
<feature type="region of interest" description="Disordered" evidence="1">
    <location>
        <begin position="140"/>
        <end position="228"/>
    </location>
</feature>
<feature type="compositionally biased region" description="Polar residues" evidence="1">
    <location>
        <begin position="198"/>
        <end position="217"/>
    </location>
</feature>
<name>A0A3S5FBQ0_9PLAT</name>
<evidence type="ECO:0000313" key="3">
    <source>
        <dbReference type="Proteomes" id="UP000784294"/>
    </source>
</evidence>
<dbReference type="Proteomes" id="UP000784294">
    <property type="component" value="Unassembled WGS sequence"/>
</dbReference>
<proteinExistence type="predicted"/>
<comment type="caution">
    <text evidence="2">The sequence shown here is derived from an EMBL/GenBank/DDBJ whole genome shotgun (WGS) entry which is preliminary data.</text>
</comment>
<evidence type="ECO:0000313" key="2">
    <source>
        <dbReference type="EMBL" id="VEL07589.1"/>
    </source>
</evidence>
<sequence>MVSVIRRIIAKHIFTGLEVDCFGDSIIKHASVKPIDSWLRGVRSRLLTGIPTSSLRQSRFSLGYPIPHLQQPRPGRRLSKQTSLKLLIGQEEIHGSRSEPSSTGEFACRRRPGRTRCVWSSHSEKASRTDPHTDLLWKQAQDKREGRSKVSVKLVGAETRQTRKVDFPSDENMEEAGGSESRPDKHHQADEKQENKANRPNRQKNVIQRHTIFNSIKSPRESQVRPHH</sequence>
<dbReference type="AlphaFoldDB" id="A0A3S5FBQ0"/>
<keyword evidence="3" id="KW-1185">Reference proteome</keyword>
<protein>
    <submittedName>
        <fullName evidence="2">Uncharacterized protein</fullName>
    </submittedName>
</protein>
<dbReference type="EMBL" id="CAAALY010002042">
    <property type="protein sequence ID" value="VEL07589.1"/>
    <property type="molecule type" value="Genomic_DNA"/>
</dbReference>
<accession>A0A3S5FBQ0</accession>
<reference evidence="2" key="1">
    <citation type="submission" date="2018-11" db="EMBL/GenBank/DDBJ databases">
        <authorList>
            <consortium name="Pathogen Informatics"/>
        </authorList>
    </citation>
    <scope>NUCLEOTIDE SEQUENCE</scope>
</reference>
<feature type="compositionally biased region" description="Basic and acidic residues" evidence="1">
    <location>
        <begin position="218"/>
        <end position="228"/>
    </location>
</feature>
<evidence type="ECO:0000256" key="1">
    <source>
        <dbReference type="SAM" id="MobiDB-lite"/>
    </source>
</evidence>
<organism evidence="2 3">
    <name type="scientific">Protopolystoma xenopodis</name>
    <dbReference type="NCBI Taxonomy" id="117903"/>
    <lineage>
        <taxon>Eukaryota</taxon>
        <taxon>Metazoa</taxon>
        <taxon>Spiralia</taxon>
        <taxon>Lophotrochozoa</taxon>
        <taxon>Platyhelminthes</taxon>
        <taxon>Monogenea</taxon>
        <taxon>Polyopisthocotylea</taxon>
        <taxon>Polystomatidea</taxon>
        <taxon>Polystomatidae</taxon>
        <taxon>Protopolystoma</taxon>
    </lineage>
</organism>